<dbReference type="SUPFAM" id="SSF55729">
    <property type="entry name" value="Acyl-CoA N-acyltransferases (Nat)"/>
    <property type="match status" value="1"/>
</dbReference>
<dbReference type="InterPro" id="IPR052523">
    <property type="entry name" value="Trichothecene_AcTrans"/>
</dbReference>
<dbReference type="InterPro" id="IPR016181">
    <property type="entry name" value="Acyl_CoA_acyltransferase"/>
</dbReference>
<dbReference type="AlphaFoldDB" id="A0A136JEZ6"/>
<dbReference type="InParanoid" id="A0A136JEZ6"/>
<dbReference type="PANTHER" id="PTHR42791">
    <property type="entry name" value="GNAT FAMILY ACETYLTRANSFERASE"/>
    <property type="match status" value="1"/>
</dbReference>
<name>A0A136JEZ6_9PEZI</name>
<protein>
    <submittedName>
        <fullName evidence="2">Acetyltransferase</fullName>
    </submittedName>
</protein>
<feature type="domain" description="N-acetyltransferase" evidence="1">
    <location>
        <begin position="3"/>
        <end position="195"/>
    </location>
</feature>
<dbReference type="PANTHER" id="PTHR42791:SF14">
    <property type="entry name" value="N-ACETYLTRANSFERASE DOMAIN-CONTAINING PROTEIN"/>
    <property type="match status" value="1"/>
</dbReference>
<evidence type="ECO:0000313" key="3">
    <source>
        <dbReference type="Proteomes" id="UP000070501"/>
    </source>
</evidence>
<dbReference type="Proteomes" id="UP000070501">
    <property type="component" value="Unassembled WGS sequence"/>
</dbReference>
<dbReference type="Gene3D" id="3.40.630.30">
    <property type="match status" value="1"/>
</dbReference>
<accession>A0A136JEZ6</accession>
<evidence type="ECO:0000259" key="1">
    <source>
        <dbReference type="PROSITE" id="PS51186"/>
    </source>
</evidence>
<dbReference type="CDD" id="cd04301">
    <property type="entry name" value="NAT_SF"/>
    <property type="match status" value="1"/>
</dbReference>
<dbReference type="Pfam" id="PF13673">
    <property type="entry name" value="Acetyltransf_10"/>
    <property type="match status" value="1"/>
</dbReference>
<reference evidence="3" key="1">
    <citation type="submission" date="2016-02" db="EMBL/GenBank/DDBJ databases">
        <title>Draft genome sequence of Microdochium bolleyi, a fungal endophyte of beachgrass.</title>
        <authorList>
            <consortium name="DOE Joint Genome Institute"/>
            <person name="David A.S."/>
            <person name="May G."/>
            <person name="Haridas S."/>
            <person name="Lim J."/>
            <person name="Wang M."/>
            <person name="Labutti K."/>
            <person name="Lipzen A."/>
            <person name="Barry K."/>
            <person name="Grigoriev I.V."/>
        </authorList>
    </citation>
    <scope>NUCLEOTIDE SEQUENCE [LARGE SCALE GENOMIC DNA]</scope>
    <source>
        <strain evidence="3">J235TASD1</strain>
    </source>
</reference>
<dbReference type="EMBL" id="KQ964246">
    <property type="protein sequence ID" value="KXJ95733.1"/>
    <property type="molecule type" value="Genomic_DNA"/>
</dbReference>
<gene>
    <name evidence="2" type="ORF">Micbo1qcDRAFT_201088</name>
</gene>
<keyword evidence="2" id="KW-0808">Transferase</keyword>
<sequence>MPLQVCPATEADAARLVEIERDAYAGNPFTPFLFPGPMPPSAGAGRAAELAEQLRADATARWAKVVDTDVPGLTVAIAKWHVYDQGADKPAPRTFGPGCNIEACEALFGGLAGVRERTMEGKPCVYLHLLQTDPKHQRRGAAGLLIARVLEDARALGLPVRLESSAEAHTLYLRNGFDDVEKHSLDFAPWGLDKVHEVWAMVHSETP</sequence>
<evidence type="ECO:0000313" key="2">
    <source>
        <dbReference type="EMBL" id="KXJ95733.1"/>
    </source>
</evidence>
<dbReference type="PROSITE" id="PS51186">
    <property type="entry name" value="GNAT"/>
    <property type="match status" value="1"/>
</dbReference>
<proteinExistence type="predicted"/>
<dbReference type="OrthoDB" id="410198at2759"/>
<dbReference type="GO" id="GO:0016747">
    <property type="term" value="F:acyltransferase activity, transferring groups other than amino-acyl groups"/>
    <property type="evidence" value="ECO:0007669"/>
    <property type="project" value="InterPro"/>
</dbReference>
<organism evidence="2 3">
    <name type="scientific">Microdochium bolleyi</name>
    <dbReference type="NCBI Taxonomy" id="196109"/>
    <lineage>
        <taxon>Eukaryota</taxon>
        <taxon>Fungi</taxon>
        <taxon>Dikarya</taxon>
        <taxon>Ascomycota</taxon>
        <taxon>Pezizomycotina</taxon>
        <taxon>Sordariomycetes</taxon>
        <taxon>Xylariomycetidae</taxon>
        <taxon>Xylariales</taxon>
        <taxon>Microdochiaceae</taxon>
        <taxon>Microdochium</taxon>
    </lineage>
</organism>
<keyword evidence="3" id="KW-1185">Reference proteome</keyword>
<dbReference type="InterPro" id="IPR000182">
    <property type="entry name" value="GNAT_dom"/>
</dbReference>